<proteinExistence type="inferred from homology"/>
<dbReference type="InterPro" id="IPR017452">
    <property type="entry name" value="GPCR_Rhodpsn_7TM"/>
</dbReference>
<feature type="transmembrane region" description="Helical" evidence="6">
    <location>
        <begin position="45"/>
        <end position="64"/>
    </location>
</feature>
<evidence type="ECO:0000256" key="4">
    <source>
        <dbReference type="ARBA" id="ARBA00022989"/>
    </source>
</evidence>
<feature type="transmembrane region" description="Helical" evidence="6">
    <location>
        <begin position="243"/>
        <end position="263"/>
    </location>
</feature>
<sequence>MFVTVGDLGYMITVTASGILSILANAFLLYMIIRRSPPHLTPYRIFLGNTALTQLLYSFVMLMTEPRILSHEMRIVVVYLGPAQFLGPWACYMLYITMLHFAVNSFISIMLSMIFRCISIRTLGFPVSGAYFMCILGYIIPLTMVLVSLNMDFVSDVDSNNIYLNYSVPYLERYRTAVGTTIDQPCVLWIVFCISFLLIPIYIVMYFCRWKIYSMISRPTYVHNHSTQSNIQKLVKALTVQSIIPLFTVFPASLSYMLAQFGMLHFHMYSYFIISCLNVAALLDPVVTIYYVSPYRRFARKFLGLTRRDSETTVLRAGSLEKSSSLRRSFASVRRNSSYKAPSAV</sequence>
<feature type="transmembrane region" description="Helical" evidence="6">
    <location>
        <begin position="187"/>
        <end position="208"/>
    </location>
</feature>
<dbReference type="AlphaFoldDB" id="A0A016X0S9"/>
<keyword evidence="9" id="KW-1185">Reference proteome</keyword>
<dbReference type="SUPFAM" id="SSF81321">
    <property type="entry name" value="Family A G protein-coupled receptor-like"/>
    <property type="match status" value="1"/>
</dbReference>
<evidence type="ECO:0000256" key="3">
    <source>
        <dbReference type="ARBA" id="ARBA00022692"/>
    </source>
</evidence>
<dbReference type="InterPro" id="IPR050920">
    <property type="entry name" value="Nematode_rcpt-like_delta"/>
</dbReference>
<evidence type="ECO:0000313" key="9">
    <source>
        <dbReference type="Proteomes" id="UP000024635"/>
    </source>
</evidence>
<comment type="caution">
    <text evidence="8">The sequence shown here is derived from an EMBL/GenBank/DDBJ whole genome shotgun (WGS) entry which is preliminary data.</text>
</comment>
<organism evidence="8 9">
    <name type="scientific">Ancylostoma ceylanicum</name>
    <dbReference type="NCBI Taxonomy" id="53326"/>
    <lineage>
        <taxon>Eukaryota</taxon>
        <taxon>Metazoa</taxon>
        <taxon>Ecdysozoa</taxon>
        <taxon>Nematoda</taxon>
        <taxon>Chromadorea</taxon>
        <taxon>Rhabditida</taxon>
        <taxon>Rhabditina</taxon>
        <taxon>Rhabditomorpha</taxon>
        <taxon>Strongyloidea</taxon>
        <taxon>Ancylostomatidae</taxon>
        <taxon>Ancylostomatinae</taxon>
        <taxon>Ancylostoma</taxon>
    </lineage>
</organism>
<dbReference type="PANTHER" id="PTHR22945">
    <property type="entry name" value="SERPENTINE RECEPTOR, CLASS D DELTA"/>
    <property type="match status" value="1"/>
</dbReference>
<dbReference type="CDD" id="cd00637">
    <property type="entry name" value="7tm_classA_rhodopsin-like"/>
    <property type="match status" value="1"/>
</dbReference>
<dbReference type="InterPro" id="IPR019421">
    <property type="entry name" value="7TM_GPCR_serpentine_rcpt_Srd"/>
</dbReference>
<gene>
    <name evidence="8" type="primary">Acey_s0427.g1272</name>
    <name evidence="8" type="ORF">Y032_0427g1272</name>
</gene>
<dbReference type="PROSITE" id="PS50262">
    <property type="entry name" value="G_PROTEIN_RECEP_F1_2"/>
    <property type="match status" value="1"/>
</dbReference>
<dbReference type="Gene3D" id="1.20.1070.10">
    <property type="entry name" value="Rhodopsin 7-helix transmembrane proteins"/>
    <property type="match status" value="1"/>
</dbReference>
<dbReference type="Pfam" id="PF10317">
    <property type="entry name" value="7TM_GPCR_Srd"/>
    <property type="match status" value="1"/>
</dbReference>
<dbReference type="PANTHER" id="PTHR22945:SF16">
    <property type="entry name" value="SERPENTINE RECEPTOR CLASS DELTA-32"/>
    <property type="match status" value="1"/>
</dbReference>
<accession>A0A016X0S9</accession>
<feature type="transmembrane region" description="Helical" evidence="6">
    <location>
        <begin position="12"/>
        <end position="33"/>
    </location>
</feature>
<dbReference type="OrthoDB" id="5873607at2759"/>
<name>A0A016X0S9_9BILA</name>
<feature type="transmembrane region" description="Helical" evidence="6">
    <location>
        <begin position="269"/>
        <end position="292"/>
    </location>
</feature>
<evidence type="ECO:0000313" key="8">
    <source>
        <dbReference type="EMBL" id="EYC45456.1"/>
    </source>
</evidence>
<keyword evidence="4 6" id="KW-1133">Transmembrane helix</keyword>
<keyword evidence="5 6" id="KW-0472">Membrane</keyword>
<dbReference type="Proteomes" id="UP000024635">
    <property type="component" value="Unassembled WGS sequence"/>
</dbReference>
<evidence type="ECO:0000256" key="1">
    <source>
        <dbReference type="ARBA" id="ARBA00004141"/>
    </source>
</evidence>
<feature type="transmembrane region" description="Helical" evidence="6">
    <location>
        <begin position="130"/>
        <end position="149"/>
    </location>
</feature>
<feature type="domain" description="G-protein coupled receptors family 1 profile" evidence="7">
    <location>
        <begin position="24"/>
        <end position="288"/>
    </location>
</feature>
<evidence type="ECO:0000259" key="7">
    <source>
        <dbReference type="PROSITE" id="PS50262"/>
    </source>
</evidence>
<keyword evidence="3 6" id="KW-0812">Transmembrane</keyword>
<dbReference type="GO" id="GO:0016020">
    <property type="term" value="C:membrane"/>
    <property type="evidence" value="ECO:0007669"/>
    <property type="project" value="UniProtKB-SubCell"/>
</dbReference>
<feature type="transmembrane region" description="Helical" evidence="6">
    <location>
        <begin position="101"/>
        <end position="118"/>
    </location>
</feature>
<comment type="subcellular location">
    <subcellularLocation>
        <location evidence="1">Membrane</location>
        <topology evidence="1">Multi-pass membrane protein</topology>
    </subcellularLocation>
</comment>
<evidence type="ECO:0000256" key="2">
    <source>
        <dbReference type="ARBA" id="ARBA00009166"/>
    </source>
</evidence>
<evidence type="ECO:0000256" key="6">
    <source>
        <dbReference type="SAM" id="Phobius"/>
    </source>
</evidence>
<protein>
    <recommendedName>
        <fullName evidence="7">G-protein coupled receptors family 1 profile domain-containing protein</fullName>
    </recommendedName>
</protein>
<comment type="similarity">
    <text evidence="2">Belongs to the nematode receptor-like protein srd family.</text>
</comment>
<evidence type="ECO:0000256" key="5">
    <source>
        <dbReference type="ARBA" id="ARBA00023136"/>
    </source>
</evidence>
<dbReference type="EMBL" id="JARK01000027">
    <property type="protein sequence ID" value="EYC45456.1"/>
    <property type="molecule type" value="Genomic_DNA"/>
</dbReference>
<reference evidence="9" key="1">
    <citation type="journal article" date="2015" name="Nat. Genet.">
        <title>The genome and transcriptome of the zoonotic hookworm Ancylostoma ceylanicum identify infection-specific gene families.</title>
        <authorList>
            <person name="Schwarz E.M."/>
            <person name="Hu Y."/>
            <person name="Antoshechkin I."/>
            <person name="Miller M.M."/>
            <person name="Sternberg P.W."/>
            <person name="Aroian R.V."/>
        </authorList>
    </citation>
    <scope>NUCLEOTIDE SEQUENCE</scope>
    <source>
        <strain evidence="9">HY135</strain>
    </source>
</reference>